<evidence type="ECO:0000256" key="7">
    <source>
        <dbReference type="ARBA" id="ARBA00022840"/>
    </source>
</evidence>
<evidence type="ECO:0000256" key="9">
    <source>
        <dbReference type="ARBA" id="ARBA00049563"/>
    </source>
</evidence>
<dbReference type="InterPro" id="IPR039657">
    <property type="entry name" value="Dimethylallyltransferase"/>
</dbReference>
<evidence type="ECO:0000313" key="14">
    <source>
        <dbReference type="EMBL" id="GAA3966291.1"/>
    </source>
</evidence>
<evidence type="ECO:0000256" key="3">
    <source>
        <dbReference type="ARBA" id="ARBA00005842"/>
    </source>
</evidence>
<name>A0ABP7PJ61_9SPHI</name>
<evidence type="ECO:0000256" key="4">
    <source>
        <dbReference type="ARBA" id="ARBA00022679"/>
    </source>
</evidence>
<dbReference type="Gene3D" id="3.40.50.300">
    <property type="entry name" value="P-loop containing nucleotide triphosphate hydrolases"/>
    <property type="match status" value="1"/>
</dbReference>
<comment type="subunit">
    <text evidence="10">Monomer.</text>
</comment>
<keyword evidence="15" id="KW-1185">Reference proteome</keyword>
<keyword evidence="8 10" id="KW-0460">Magnesium</keyword>
<evidence type="ECO:0000256" key="10">
    <source>
        <dbReference type="HAMAP-Rule" id="MF_00185"/>
    </source>
</evidence>
<comment type="caution">
    <text evidence="14">The sequence shown here is derived from an EMBL/GenBank/DDBJ whole genome shotgun (WGS) entry which is preliminary data.</text>
</comment>
<dbReference type="InterPro" id="IPR027417">
    <property type="entry name" value="P-loop_NTPase"/>
</dbReference>
<feature type="region of interest" description="Interaction with substrate tRNA" evidence="10">
    <location>
        <begin position="169"/>
        <end position="173"/>
    </location>
</feature>
<feature type="binding site" evidence="10">
    <location>
        <begin position="20"/>
        <end position="27"/>
    </location>
    <ligand>
        <name>ATP</name>
        <dbReference type="ChEBI" id="CHEBI:30616"/>
    </ligand>
</feature>
<evidence type="ECO:0000256" key="11">
    <source>
        <dbReference type="RuleBase" id="RU003783"/>
    </source>
</evidence>
<dbReference type="EMBL" id="BAAAZC010000009">
    <property type="protein sequence ID" value="GAA3966291.1"/>
    <property type="molecule type" value="Genomic_DNA"/>
</dbReference>
<comment type="catalytic activity">
    <reaction evidence="9 10 11">
        <text>adenosine(37) in tRNA + dimethylallyl diphosphate = N(6)-dimethylallyladenosine(37) in tRNA + diphosphate</text>
        <dbReference type="Rhea" id="RHEA:26482"/>
        <dbReference type="Rhea" id="RHEA-COMP:10162"/>
        <dbReference type="Rhea" id="RHEA-COMP:10375"/>
        <dbReference type="ChEBI" id="CHEBI:33019"/>
        <dbReference type="ChEBI" id="CHEBI:57623"/>
        <dbReference type="ChEBI" id="CHEBI:74411"/>
        <dbReference type="ChEBI" id="CHEBI:74415"/>
        <dbReference type="EC" id="2.5.1.75"/>
    </reaction>
</comment>
<dbReference type="EC" id="2.5.1.75" evidence="10"/>
<evidence type="ECO:0000256" key="2">
    <source>
        <dbReference type="ARBA" id="ARBA00003213"/>
    </source>
</evidence>
<evidence type="ECO:0000256" key="6">
    <source>
        <dbReference type="ARBA" id="ARBA00022741"/>
    </source>
</evidence>
<dbReference type="Gene3D" id="1.10.20.140">
    <property type="match status" value="1"/>
</dbReference>
<accession>A0ABP7PJ61</accession>
<reference evidence="15" key="1">
    <citation type="journal article" date="2019" name="Int. J. Syst. Evol. Microbiol.">
        <title>The Global Catalogue of Microorganisms (GCM) 10K type strain sequencing project: providing services to taxonomists for standard genome sequencing and annotation.</title>
        <authorList>
            <consortium name="The Broad Institute Genomics Platform"/>
            <consortium name="The Broad Institute Genome Sequencing Center for Infectious Disease"/>
            <person name="Wu L."/>
            <person name="Ma J."/>
        </authorList>
    </citation>
    <scope>NUCLEOTIDE SEQUENCE [LARGE SCALE GENOMIC DNA]</scope>
    <source>
        <strain evidence="15">JCM 16601</strain>
    </source>
</reference>
<dbReference type="HAMAP" id="MF_00185">
    <property type="entry name" value="IPP_trans"/>
    <property type="match status" value="1"/>
</dbReference>
<evidence type="ECO:0000256" key="5">
    <source>
        <dbReference type="ARBA" id="ARBA00022694"/>
    </source>
</evidence>
<evidence type="ECO:0000313" key="15">
    <source>
        <dbReference type="Proteomes" id="UP001500742"/>
    </source>
</evidence>
<sequence length="312" mass="35383">MIYEPLTMNLPTKTLIVVAGPTAVGKTAAAIELAKHFNTVVVSADSRQFFREMSIGTAKPSDEEQSQATHYFINSHSITEPFSVGDFEKQGLVLLDELFKTHDHVILAGGSGLYIKAICEGFDDLPTADPAIREKLNQELEEKGLTHLQEKLKSADPVYYDEVDLGNPQRIIRALEVFESSGKPISYYRQATVNQRPFNIIKLALNMPREVLYNRINQRVDVMMQQGLLAEVEALTPYRQLNALNTVGYSEIFDYIDEKTTLDKAIGMIKQNTRRFAKRQLTWFRRDEQFIWFDATRADATNQMIAAVQSAR</sequence>
<comment type="cofactor">
    <cofactor evidence="1 10">
        <name>Mg(2+)</name>
        <dbReference type="ChEBI" id="CHEBI:18420"/>
    </cofactor>
</comment>
<feature type="site" description="Interaction with substrate tRNA" evidence="10">
    <location>
        <position position="133"/>
    </location>
</feature>
<dbReference type="Proteomes" id="UP001500742">
    <property type="component" value="Unassembled WGS sequence"/>
</dbReference>
<proteinExistence type="inferred from homology"/>
<comment type="caution">
    <text evidence="10">Lacks conserved residue(s) required for the propagation of feature annotation.</text>
</comment>
<dbReference type="SUPFAM" id="SSF52540">
    <property type="entry name" value="P-loop containing nucleoside triphosphate hydrolases"/>
    <property type="match status" value="2"/>
</dbReference>
<dbReference type="Pfam" id="PF01715">
    <property type="entry name" value="IPPT"/>
    <property type="match status" value="1"/>
</dbReference>
<feature type="site" description="Interaction with substrate tRNA" evidence="10">
    <location>
        <position position="111"/>
    </location>
</feature>
<dbReference type="PANTHER" id="PTHR11088:SF60">
    <property type="entry name" value="TRNA DIMETHYLALLYLTRANSFERASE"/>
    <property type="match status" value="1"/>
</dbReference>
<protein>
    <recommendedName>
        <fullName evidence="10">tRNA dimethylallyltransferase</fullName>
        <ecNumber evidence="10">2.5.1.75</ecNumber>
    </recommendedName>
    <alternativeName>
        <fullName evidence="10">Dimethylallyl diphosphate:tRNA dimethylallyltransferase</fullName>
        <shortName evidence="10">DMAPP:tRNA dimethylallyltransferase</shortName>
        <shortName evidence="10">DMATase</shortName>
    </alternativeName>
    <alternativeName>
        <fullName evidence="10">Isopentenyl-diphosphate:tRNA isopentenyltransferase</fullName>
        <shortName evidence="10">IPP transferase</shortName>
        <shortName evidence="10">IPPT</shortName>
        <shortName evidence="10">IPTase</shortName>
    </alternativeName>
</protein>
<evidence type="ECO:0000256" key="13">
    <source>
        <dbReference type="RuleBase" id="RU003785"/>
    </source>
</evidence>
<evidence type="ECO:0000256" key="8">
    <source>
        <dbReference type="ARBA" id="ARBA00022842"/>
    </source>
</evidence>
<comment type="similarity">
    <text evidence="3 10 13">Belongs to the IPP transferase family.</text>
</comment>
<gene>
    <name evidence="10 14" type="primary">miaA</name>
    <name evidence="14" type="ORF">GCM10022210_13530</name>
</gene>
<keyword evidence="4 10" id="KW-0808">Transferase</keyword>
<evidence type="ECO:0000256" key="1">
    <source>
        <dbReference type="ARBA" id="ARBA00001946"/>
    </source>
</evidence>
<feature type="region of interest" description="Interaction with substrate tRNA" evidence="10">
    <location>
        <begin position="45"/>
        <end position="48"/>
    </location>
</feature>
<keyword evidence="6 10" id="KW-0547">Nucleotide-binding</keyword>
<dbReference type="PANTHER" id="PTHR11088">
    <property type="entry name" value="TRNA DIMETHYLALLYLTRANSFERASE"/>
    <property type="match status" value="1"/>
</dbReference>
<keyword evidence="5 10" id="KW-0819">tRNA processing</keyword>
<keyword evidence="7 10" id="KW-0067">ATP-binding</keyword>
<comment type="function">
    <text evidence="2 10 12">Catalyzes the transfer of a dimethylallyl group onto the adenine at position 37 in tRNAs that read codons beginning with uridine, leading to the formation of N6-(dimethylallyl)adenosine (i(6)A).</text>
</comment>
<dbReference type="NCBIfam" id="TIGR00174">
    <property type="entry name" value="miaA"/>
    <property type="match status" value="1"/>
</dbReference>
<evidence type="ECO:0000256" key="12">
    <source>
        <dbReference type="RuleBase" id="RU003784"/>
    </source>
</evidence>
<feature type="binding site" evidence="10">
    <location>
        <begin position="22"/>
        <end position="27"/>
    </location>
    <ligand>
        <name>substrate</name>
    </ligand>
</feature>
<dbReference type="InterPro" id="IPR018022">
    <property type="entry name" value="IPT"/>
</dbReference>
<organism evidence="14 15">
    <name type="scientific">Mucilaginibacter dorajii</name>
    <dbReference type="NCBI Taxonomy" id="692994"/>
    <lineage>
        <taxon>Bacteria</taxon>
        <taxon>Pseudomonadati</taxon>
        <taxon>Bacteroidota</taxon>
        <taxon>Sphingobacteriia</taxon>
        <taxon>Sphingobacteriales</taxon>
        <taxon>Sphingobacteriaceae</taxon>
        <taxon>Mucilaginibacter</taxon>
    </lineage>
</organism>